<dbReference type="EMBL" id="JFYZ01000023">
    <property type="protein sequence ID" value="EZP79665.1"/>
    <property type="molecule type" value="Genomic_DNA"/>
</dbReference>
<dbReference type="EMBL" id="CP017076">
    <property type="protein sequence ID" value="AOR79263.1"/>
    <property type="molecule type" value="Genomic_DNA"/>
</dbReference>
<gene>
    <name evidence="1" type="ORF">BES08_20590</name>
    <name evidence="2" type="ORF">BV97_03822</name>
</gene>
<reference evidence="2 3" key="1">
    <citation type="submission" date="2014-03" db="EMBL/GenBank/DDBJ databases">
        <title>Whole genome sequence of Novosphingobium resinovorum KF1.</title>
        <authorList>
            <person name="Gan H.M."/>
            <person name="Gan H.Y."/>
            <person name="Chew T.H."/>
            <person name="Savka M.A."/>
        </authorList>
    </citation>
    <scope>NUCLEOTIDE SEQUENCE [LARGE SCALE GENOMIC DNA]</scope>
    <source>
        <strain evidence="2 3">KF1</strain>
    </source>
</reference>
<dbReference type="SUPFAM" id="SSF52540">
    <property type="entry name" value="P-loop containing nucleoside triphosphate hydrolases"/>
    <property type="match status" value="1"/>
</dbReference>
<evidence type="ECO:0000313" key="1">
    <source>
        <dbReference type="EMBL" id="AOR79263.1"/>
    </source>
</evidence>
<dbReference type="Proteomes" id="UP000094626">
    <property type="component" value="Plasmid pSA1"/>
</dbReference>
<evidence type="ECO:0000313" key="2">
    <source>
        <dbReference type="EMBL" id="EZP79665.1"/>
    </source>
</evidence>
<reference evidence="4" key="3">
    <citation type="journal article" date="2017" name="J. Biotechnol.">
        <title>Complete genome sequence of Novosphingobium resinovorum SA1, a versatile xenobiotic-degrading bacterium capable of utilizing sulfanilic acid.</title>
        <authorList>
            <person name="Hegedus B."/>
            <person name="Kos P.B."/>
            <person name="Balint B."/>
            <person name="Maroti G."/>
            <person name="Gan H.M."/>
            <person name="Perei K."/>
            <person name="Rakhely G."/>
        </authorList>
    </citation>
    <scope>NUCLEOTIDE SEQUENCE [LARGE SCALE GENOMIC DNA]</scope>
    <source>
        <strain evidence="4">SA1</strain>
    </source>
</reference>
<dbReference type="Gene3D" id="3.40.50.300">
    <property type="entry name" value="P-loop containing nucleotide triphosphate hydrolases"/>
    <property type="match status" value="1"/>
</dbReference>
<dbReference type="RefSeq" id="WP_036527881.1">
    <property type="nucleotide sequence ID" value="NZ_CP017076.1"/>
</dbReference>
<evidence type="ECO:0000313" key="4">
    <source>
        <dbReference type="Proteomes" id="UP000094626"/>
    </source>
</evidence>
<dbReference type="Proteomes" id="UP000024329">
    <property type="component" value="Unassembled WGS sequence"/>
</dbReference>
<dbReference type="eggNOG" id="COG4963">
    <property type="taxonomic scope" value="Bacteria"/>
</dbReference>
<dbReference type="OrthoDB" id="7375163at2"/>
<geneLocation type="plasmid" evidence="1 4">
    <name>pSA1</name>
</geneLocation>
<organism evidence="2 3">
    <name type="scientific">Novosphingobium resinovorum</name>
    <dbReference type="NCBI Taxonomy" id="158500"/>
    <lineage>
        <taxon>Bacteria</taxon>
        <taxon>Pseudomonadati</taxon>
        <taxon>Pseudomonadota</taxon>
        <taxon>Alphaproteobacteria</taxon>
        <taxon>Sphingomonadales</taxon>
        <taxon>Sphingomonadaceae</taxon>
        <taxon>Novosphingobium</taxon>
    </lineage>
</organism>
<dbReference type="KEGG" id="nre:BES08_20590"/>
<keyword evidence="1" id="KW-0808">Transferase</keyword>
<dbReference type="GO" id="GO:0016301">
    <property type="term" value="F:kinase activity"/>
    <property type="evidence" value="ECO:0007669"/>
    <property type="project" value="UniProtKB-KW"/>
</dbReference>
<name>A0A031JRV2_9SPHN</name>
<evidence type="ECO:0000313" key="3">
    <source>
        <dbReference type="Proteomes" id="UP000024329"/>
    </source>
</evidence>
<dbReference type="Gene3D" id="3.40.50.2300">
    <property type="match status" value="1"/>
</dbReference>
<sequence length="388" mass="41089">MARIHLLSIDRALAQRISDAMGAHVAVEMVQSLDGAEFDGPGIVVIDHASIPAERAMASVITEVSQAAGGRSIVLATEDMYAGHVLQAIRAGATDVMPRGAVAAEVSEILSRVLNTSLASHGRLGRFTLVLGTDRDATAVIATDMALAHCLDGTSTLLIDCTLPSSTAEAYLDLKVDYGLASAISDIDRMDASLLGDALAHHDRSGLSLLTLDGGTGTEPVGIGPADIVGLIQLLRTSCGHVVLCGGSLRNGGLLRELASQAQSVEVVCSQSIRELDATRRLLDRVAMDTASAQRLRLLVWEHDPRILLDGRRIADALDIDTVLGVPVDHVQQRNALNAGRPLMMERDAGSYAQAIRRACGIATQSKSTNFGIDRMRRAILRSVERSA</sequence>
<keyword evidence="1" id="KW-0418">Kinase</keyword>
<dbReference type="InterPro" id="IPR027417">
    <property type="entry name" value="P-loop_NTPase"/>
</dbReference>
<dbReference type="AlphaFoldDB" id="A0A031JRV2"/>
<dbReference type="PATRIC" id="fig|158500.4.peg.3890"/>
<accession>A0A031JRV2</accession>
<reference evidence="1" key="2">
    <citation type="submission" date="2016-08" db="EMBL/GenBank/DDBJ databases">
        <authorList>
            <person name="Seilhamer J.J."/>
        </authorList>
    </citation>
    <scope>NUCLEOTIDE SEQUENCE [LARGE SCALE GENOMIC DNA]</scope>
    <source>
        <strain evidence="1">SA1</strain>
        <plasmid evidence="1">pSA1</plasmid>
    </source>
</reference>
<keyword evidence="1" id="KW-0614">Plasmid</keyword>
<proteinExistence type="predicted"/>
<protein>
    <submittedName>
        <fullName evidence="1">Histidine kinase</fullName>
    </submittedName>
    <submittedName>
        <fullName evidence="2">Pilus assembly protein CpaE</fullName>
    </submittedName>
</protein>
<keyword evidence="4" id="KW-1185">Reference proteome</keyword>